<keyword evidence="3" id="KW-1185">Reference proteome</keyword>
<organism evidence="2 3">
    <name type="scientific">Halomonas gemina</name>
    <dbReference type="NCBI Taxonomy" id="2945105"/>
    <lineage>
        <taxon>Bacteria</taxon>
        <taxon>Pseudomonadati</taxon>
        <taxon>Pseudomonadota</taxon>
        <taxon>Gammaproteobacteria</taxon>
        <taxon>Oceanospirillales</taxon>
        <taxon>Halomonadaceae</taxon>
        <taxon>Halomonas</taxon>
    </lineage>
</organism>
<protein>
    <recommendedName>
        <fullName evidence="4">GGDEF domain-containing protein</fullName>
    </recommendedName>
</protein>
<dbReference type="InterPro" id="IPR029787">
    <property type="entry name" value="Nucleotide_cyclase"/>
</dbReference>
<evidence type="ECO:0000313" key="2">
    <source>
        <dbReference type="EMBL" id="MCL7939293.1"/>
    </source>
</evidence>
<sequence length="33" mass="3458">MFDLDHLKPINDTGGHALGDGRVVQPVGISAAR</sequence>
<dbReference type="EMBL" id="JAMJPK010000001">
    <property type="protein sequence ID" value="MCL7939293.1"/>
    <property type="molecule type" value="Genomic_DNA"/>
</dbReference>
<feature type="region of interest" description="Disordered" evidence="1">
    <location>
        <begin position="1"/>
        <end position="21"/>
    </location>
</feature>
<evidence type="ECO:0000256" key="1">
    <source>
        <dbReference type="SAM" id="MobiDB-lite"/>
    </source>
</evidence>
<dbReference type="SUPFAM" id="SSF55073">
    <property type="entry name" value="Nucleotide cyclase"/>
    <property type="match status" value="1"/>
</dbReference>
<evidence type="ECO:0008006" key="4">
    <source>
        <dbReference type="Google" id="ProtNLM"/>
    </source>
</evidence>
<comment type="caution">
    <text evidence="2">The sequence shown here is derived from an EMBL/GenBank/DDBJ whole genome shotgun (WGS) entry which is preliminary data.</text>
</comment>
<proteinExistence type="predicted"/>
<evidence type="ECO:0000313" key="3">
    <source>
        <dbReference type="Proteomes" id="UP001165369"/>
    </source>
</evidence>
<dbReference type="Proteomes" id="UP001165369">
    <property type="component" value="Unassembled WGS sequence"/>
</dbReference>
<name>A0ABT0SXJ4_9GAMM</name>
<accession>A0ABT0SXJ4</accession>
<reference evidence="2" key="1">
    <citation type="submission" date="2022-05" db="EMBL/GenBank/DDBJ databases">
        <title>Halomonas geminus sp. nov. and Halomonas llamarensis sp. nov. isolated from high-altitude salars of the Atacama Desert.</title>
        <authorList>
            <person name="Hintersatz C."/>
            <person name="Rojas L.A."/>
            <person name="Wei T.-S."/>
            <person name="Kutschke S."/>
            <person name="Lehmann F."/>
            <person name="Jain R."/>
            <person name="Pollmann K."/>
        </authorList>
    </citation>
    <scope>NUCLEOTIDE SEQUENCE</scope>
    <source>
        <strain evidence="2">ATCH28</strain>
    </source>
</reference>
<gene>
    <name evidence="2" type="ORF">M8009_03105</name>
</gene>